<gene>
    <name evidence="2" type="ORF">HH304_09120</name>
</gene>
<evidence type="ECO:0000313" key="3">
    <source>
        <dbReference type="Proteomes" id="UP000559010"/>
    </source>
</evidence>
<proteinExistence type="predicted"/>
<dbReference type="GO" id="GO:0032259">
    <property type="term" value="P:methylation"/>
    <property type="evidence" value="ECO:0007669"/>
    <property type="project" value="UniProtKB-KW"/>
</dbReference>
<dbReference type="PANTHER" id="PTHR43591:SF110">
    <property type="entry name" value="RHODANESE DOMAIN-CONTAINING PROTEIN"/>
    <property type="match status" value="1"/>
</dbReference>
<dbReference type="Proteomes" id="UP000559010">
    <property type="component" value="Unassembled WGS sequence"/>
</dbReference>
<dbReference type="EMBL" id="JABBNU010000005">
    <property type="protein sequence ID" value="NMM48558.1"/>
    <property type="molecule type" value="Genomic_DNA"/>
</dbReference>
<dbReference type="InterPro" id="IPR029063">
    <property type="entry name" value="SAM-dependent_MTases_sf"/>
</dbReference>
<feature type="domain" description="Methyltransferase" evidence="1">
    <location>
        <begin position="46"/>
        <end position="138"/>
    </location>
</feature>
<dbReference type="InterPro" id="IPR041698">
    <property type="entry name" value="Methyltransf_25"/>
</dbReference>
<reference evidence="2 3" key="1">
    <citation type="submission" date="2020-04" db="EMBL/GenBank/DDBJ databases">
        <title>Flammeovirgaceae bacterium KN852 isolated from deep sea.</title>
        <authorList>
            <person name="Zhang D.-C."/>
        </authorList>
    </citation>
    <scope>NUCLEOTIDE SEQUENCE [LARGE SCALE GENOMIC DNA]</scope>
    <source>
        <strain evidence="2 3">KN852</strain>
    </source>
</reference>
<keyword evidence="3" id="KW-1185">Reference proteome</keyword>
<evidence type="ECO:0000313" key="2">
    <source>
        <dbReference type="EMBL" id="NMM48558.1"/>
    </source>
</evidence>
<dbReference type="CDD" id="cd02440">
    <property type="entry name" value="AdoMet_MTases"/>
    <property type="match status" value="1"/>
</dbReference>
<keyword evidence="2" id="KW-0489">Methyltransferase</keyword>
<sequence length="208" mass="23951">MDRSSQAVSIFNKKADQYFEKFMDQNEYLEEIKKFLETLPSKNPKVLDVACGPGNLSKLILDQNPRIELIGIDLSENMISLAKKNNPDSIFKIMDIRNLNKIKEVFDGIVCGFGIPYLDRNETELFINNCYKKLKANGILYLSYIEGDPKNSGYFKGSDGSDDDMFINYHEFNFISKLLKENNFKLIKTSTQIIDENNKNTIIISQKF</sequence>
<keyword evidence="2" id="KW-0808">Transferase</keyword>
<protein>
    <submittedName>
        <fullName evidence="2">Class I SAM-dependent methyltransferase</fullName>
    </submittedName>
</protein>
<dbReference type="Gene3D" id="3.40.50.150">
    <property type="entry name" value="Vaccinia Virus protein VP39"/>
    <property type="match status" value="1"/>
</dbReference>
<dbReference type="Pfam" id="PF13649">
    <property type="entry name" value="Methyltransf_25"/>
    <property type="match status" value="1"/>
</dbReference>
<organism evidence="2 3">
    <name type="scientific">Marinigracilibium pacificum</name>
    <dbReference type="NCBI Taxonomy" id="2729599"/>
    <lineage>
        <taxon>Bacteria</taxon>
        <taxon>Pseudomonadati</taxon>
        <taxon>Bacteroidota</taxon>
        <taxon>Cytophagia</taxon>
        <taxon>Cytophagales</taxon>
        <taxon>Flammeovirgaceae</taxon>
        <taxon>Marinigracilibium</taxon>
    </lineage>
</organism>
<dbReference type="PANTHER" id="PTHR43591">
    <property type="entry name" value="METHYLTRANSFERASE"/>
    <property type="match status" value="1"/>
</dbReference>
<accession>A0A848IZI2</accession>
<name>A0A848IZI2_9BACT</name>
<dbReference type="SUPFAM" id="SSF53335">
    <property type="entry name" value="S-adenosyl-L-methionine-dependent methyltransferases"/>
    <property type="match status" value="1"/>
</dbReference>
<comment type="caution">
    <text evidence="2">The sequence shown here is derived from an EMBL/GenBank/DDBJ whole genome shotgun (WGS) entry which is preliminary data.</text>
</comment>
<evidence type="ECO:0000259" key="1">
    <source>
        <dbReference type="Pfam" id="PF13649"/>
    </source>
</evidence>
<dbReference type="GO" id="GO:0008168">
    <property type="term" value="F:methyltransferase activity"/>
    <property type="evidence" value="ECO:0007669"/>
    <property type="project" value="UniProtKB-KW"/>
</dbReference>
<dbReference type="RefSeq" id="WP_169680609.1">
    <property type="nucleotide sequence ID" value="NZ_JABBNU010000005.1"/>
</dbReference>
<dbReference type="AlphaFoldDB" id="A0A848IZI2"/>